<comment type="cofactor">
    <cofactor evidence="1">
        <name>Mn(2+)</name>
        <dbReference type="ChEBI" id="CHEBI:29035"/>
    </cofactor>
</comment>
<evidence type="ECO:0000256" key="8">
    <source>
        <dbReference type="ARBA" id="ARBA00038491"/>
    </source>
</evidence>
<feature type="compositionally biased region" description="Polar residues" evidence="9">
    <location>
        <begin position="118"/>
        <end position="128"/>
    </location>
</feature>
<proteinExistence type="inferred from homology"/>
<evidence type="ECO:0000256" key="9">
    <source>
        <dbReference type="SAM" id="MobiDB-lite"/>
    </source>
</evidence>
<feature type="domain" description="Poly(A) RNA polymerase mitochondrial-like central palm" evidence="11">
    <location>
        <begin position="158"/>
        <end position="294"/>
    </location>
</feature>
<dbReference type="AlphaFoldDB" id="A0A7I8VRB0"/>
<dbReference type="Proteomes" id="UP000549394">
    <property type="component" value="Unassembled WGS sequence"/>
</dbReference>
<dbReference type="GO" id="GO:1990817">
    <property type="term" value="F:poly(A) RNA polymerase activity"/>
    <property type="evidence" value="ECO:0007669"/>
    <property type="project" value="TreeGrafter"/>
</dbReference>
<evidence type="ECO:0000256" key="6">
    <source>
        <dbReference type="ARBA" id="ARBA00022723"/>
    </source>
</evidence>
<evidence type="ECO:0000259" key="11">
    <source>
        <dbReference type="Pfam" id="PF22600"/>
    </source>
</evidence>
<evidence type="ECO:0000256" key="4">
    <source>
        <dbReference type="ARBA" id="ARBA00022490"/>
    </source>
</evidence>
<dbReference type="Gene3D" id="1.10.1410.10">
    <property type="match status" value="1"/>
</dbReference>
<keyword evidence="4" id="KW-0963">Cytoplasm</keyword>
<comment type="subcellular location">
    <subcellularLocation>
        <location evidence="3">Cytoplasm</location>
    </subcellularLocation>
</comment>
<comment type="caution">
    <text evidence="12">The sequence shown here is derived from an EMBL/GenBank/DDBJ whole genome shotgun (WGS) entry which is preliminary data.</text>
</comment>
<dbReference type="GO" id="GO:0046872">
    <property type="term" value="F:metal ion binding"/>
    <property type="evidence" value="ECO:0007669"/>
    <property type="project" value="UniProtKB-KW"/>
</dbReference>
<dbReference type="OrthoDB" id="2274644at2759"/>
<dbReference type="GO" id="GO:0031123">
    <property type="term" value="P:RNA 3'-end processing"/>
    <property type="evidence" value="ECO:0007669"/>
    <property type="project" value="TreeGrafter"/>
</dbReference>
<sequence>MFYSPVVQTVPVVPQIVLVSPPPPPQQQLTVQYVQQADFSSDLYHPPNLSASELKEQVLSIPAEQKRLFEALNSSEDDIDNILQESRLCGTPVGLQNGLILSMAARGVKRHYSEPARQRNNPSYNDSSSEGKRYRPNPKSGVSFISHNSKRIDNQKINTFLIEHYNKMQQPPEMYSGKMQLREALNAVLKAVFPYAGLYVVGSSMNGFGTNKSDMDLCLMLTHLPIDQRQEAFDILRIVQRSLRKLDFISNILLIPAKVPILKFTDNLKHIECDLNINNHVGIRNTHLLNAYSKIDWRIKPLVIFVKSWAKFQNINDASQGTISSYSIVLMVLHYLQCGCNPPVIPNLQRLFPNKFSSQTDIRSLTLNERMEYPPSNNSQTVGKIFIGFLKYFSEEFDFDKYVISIRTGTKLLKSTVIRENPENHSQWKCLCIEEPFDGTNTARSCFDTQVFQRVHTVFKKSYQKVLSTASVSHLLSQSVHE</sequence>
<dbReference type="PANTHER" id="PTHR12271">
    <property type="entry name" value="POLY A POLYMERASE CID PAP -RELATED"/>
    <property type="match status" value="1"/>
</dbReference>
<protein>
    <submittedName>
        <fullName evidence="12">DgyrCDS6777</fullName>
    </submittedName>
</protein>
<dbReference type="Pfam" id="PF03828">
    <property type="entry name" value="PAP_assoc"/>
    <property type="match status" value="1"/>
</dbReference>
<name>A0A7I8VRB0_9ANNE</name>
<accession>A0A7I8VRB0</accession>
<evidence type="ECO:0000256" key="2">
    <source>
        <dbReference type="ARBA" id="ARBA00001946"/>
    </source>
</evidence>
<dbReference type="InterPro" id="IPR054708">
    <property type="entry name" value="MTPAP-like_central"/>
</dbReference>
<dbReference type="SUPFAM" id="SSF81301">
    <property type="entry name" value="Nucleotidyltransferase"/>
    <property type="match status" value="1"/>
</dbReference>
<organism evidence="12 13">
    <name type="scientific">Dimorphilus gyrociliatus</name>
    <dbReference type="NCBI Taxonomy" id="2664684"/>
    <lineage>
        <taxon>Eukaryota</taxon>
        <taxon>Metazoa</taxon>
        <taxon>Spiralia</taxon>
        <taxon>Lophotrochozoa</taxon>
        <taxon>Annelida</taxon>
        <taxon>Polychaeta</taxon>
        <taxon>Polychaeta incertae sedis</taxon>
        <taxon>Dinophilidae</taxon>
        <taxon>Dimorphilus</taxon>
    </lineage>
</organism>
<dbReference type="CDD" id="cd05402">
    <property type="entry name" value="NT_PAP_TUTase"/>
    <property type="match status" value="1"/>
</dbReference>
<dbReference type="GO" id="GO:0005737">
    <property type="term" value="C:cytoplasm"/>
    <property type="evidence" value="ECO:0007669"/>
    <property type="project" value="UniProtKB-SubCell"/>
</dbReference>
<dbReference type="Pfam" id="PF22600">
    <property type="entry name" value="MTPAP-like_central"/>
    <property type="match status" value="1"/>
</dbReference>
<comment type="cofactor">
    <cofactor evidence="2">
        <name>Mg(2+)</name>
        <dbReference type="ChEBI" id="CHEBI:18420"/>
    </cofactor>
</comment>
<keyword evidence="6" id="KW-0479">Metal-binding</keyword>
<dbReference type="Gene3D" id="3.30.460.10">
    <property type="entry name" value="Beta Polymerase, domain 2"/>
    <property type="match status" value="1"/>
</dbReference>
<keyword evidence="7" id="KW-0460">Magnesium</keyword>
<feature type="region of interest" description="Disordered" evidence="9">
    <location>
        <begin position="111"/>
        <end position="145"/>
    </location>
</feature>
<feature type="domain" description="PAP-associated" evidence="10">
    <location>
        <begin position="382"/>
        <end position="441"/>
    </location>
</feature>
<dbReference type="SUPFAM" id="SSF81631">
    <property type="entry name" value="PAP/OAS1 substrate-binding domain"/>
    <property type="match status" value="1"/>
</dbReference>
<keyword evidence="5" id="KW-0808">Transferase</keyword>
<gene>
    <name evidence="12" type="ORF">DGYR_LOCUS6477</name>
</gene>
<evidence type="ECO:0000256" key="3">
    <source>
        <dbReference type="ARBA" id="ARBA00004496"/>
    </source>
</evidence>
<comment type="similarity">
    <text evidence="8">Belongs to the DNA polymerase type-B-like family. GLD2 subfamily.</text>
</comment>
<dbReference type="EMBL" id="CAJFCJ010000007">
    <property type="protein sequence ID" value="CAD5118036.1"/>
    <property type="molecule type" value="Genomic_DNA"/>
</dbReference>
<evidence type="ECO:0000256" key="7">
    <source>
        <dbReference type="ARBA" id="ARBA00022842"/>
    </source>
</evidence>
<evidence type="ECO:0000313" key="13">
    <source>
        <dbReference type="Proteomes" id="UP000549394"/>
    </source>
</evidence>
<keyword evidence="13" id="KW-1185">Reference proteome</keyword>
<evidence type="ECO:0000259" key="10">
    <source>
        <dbReference type="Pfam" id="PF03828"/>
    </source>
</evidence>
<evidence type="ECO:0000256" key="5">
    <source>
        <dbReference type="ARBA" id="ARBA00022679"/>
    </source>
</evidence>
<dbReference type="InterPro" id="IPR043519">
    <property type="entry name" value="NT_sf"/>
</dbReference>
<evidence type="ECO:0000256" key="1">
    <source>
        <dbReference type="ARBA" id="ARBA00001936"/>
    </source>
</evidence>
<dbReference type="PANTHER" id="PTHR12271:SF40">
    <property type="entry name" value="POLY(A) RNA POLYMERASE GLD2"/>
    <property type="match status" value="1"/>
</dbReference>
<evidence type="ECO:0000313" key="12">
    <source>
        <dbReference type="EMBL" id="CAD5118036.1"/>
    </source>
</evidence>
<reference evidence="12 13" key="1">
    <citation type="submission" date="2020-08" db="EMBL/GenBank/DDBJ databases">
        <authorList>
            <person name="Hejnol A."/>
        </authorList>
    </citation>
    <scope>NUCLEOTIDE SEQUENCE [LARGE SCALE GENOMIC DNA]</scope>
</reference>
<dbReference type="InterPro" id="IPR002058">
    <property type="entry name" value="PAP_assoc"/>
</dbReference>